<comment type="caution">
    <text evidence="2">The sequence shown here is derived from an EMBL/GenBank/DDBJ whole genome shotgun (WGS) entry which is preliminary data.</text>
</comment>
<dbReference type="Gene3D" id="3.40.50.1820">
    <property type="entry name" value="alpha/beta hydrolase"/>
    <property type="match status" value="1"/>
</dbReference>
<dbReference type="SUPFAM" id="SSF53474">
    <property type="entry name" value="alpha/beta-Hydrolases"/>
    <property type="match status" value="1"/>
</dbReference>
<feature type="transmembrane region" description="Helical" evidence="1">
    <location>
        <begin position="7"/>
        <end position="24"/>
    </location>
</feature>
<dbReference type="InterPro" id="IPR017395">
    <property type="entry name" value="Chlorophyllase-like"/>
</dbReference>
<organism evidence="2 3">
    <name type="scientific">Candidatus Woesebacteria bacterium GW2011_GWA2_33_28</name>
    <dbReference type="NCBI Taxonomy" id="1618561"/>
    <lineage>
        <taxon>Bacteria</taxon>
        <taxon>Candidatus Woeseibacteriota</taxon>
    </lineage>
</organism>
<dbReference type="Pfam" id="PF07224">
    <property type="entry name" value="Chlorophyllase"/>
    <property type="match status" value="1"/>
</dbReference>
<proteinExistence type="predicted"/>
<gene>
    <name evidence="2" type="ORF">UR38_C0002G0200</name>
</gene>
<protein>
    <submittedName>
        <fullName evidence="2">Peptidase</fullName>
    </submittedName>
</protein>
<sequence>MVTKKSIVYILTSLILFSLGWWGSDIYKNYLNKEQMLPAWNKPKPLEKYTIENLSKTNFEPSKITIDKNIFSFKANGKKVTGLINMPEGNGPFPVVVLLRGYVDQSIYTTGTGTKRVGEYFSKNGYITVAPDFLGYGGSDIESSNIFEARFQTYTTTLTLLKSINKKNFPDWDQKNIFIWTHSNGGQVALTVLEITGANYPTVLWAPVTENFPYSVLFYTNESEDHGKFIRKELSKFESDYDVEKYSLTNYLDKINAPIEYHYGTNDDAIPVEWRNRFVGQMKELNKDFTNHNHSGADHNMNPLWSDVILKTFQFFEKHKRT</sequence>
<dbReference type="Proteomes" id="UP000033995">
    <property type="component" value="Unassembled WGS sequence"/>
</dbReference>
<keyword evidence="1" id="KW-0472">Membrane</keyword>
<dbReference type="InterPro" id="IPR029058">
    <property type="entry name" value="AB_hydrolase_fold"/>
</dbReference>
<dbReference type="PANTHER" id="PTHR22946">
    <property type="entry name" value="DIENELACTONE HYDROLASE DOMAIN-CONTAINING PROTEIN-RELATED"/>
    <property type="match status" value="1"/>
</dbReference>
<keyword evidence="1" id="KW-1133">Transmembrane helix</keyword>
<reference evidence="2 3" key="1">
    <citation type="journal article" date="2015" name="Nature">
        <title>rRNA introns, odd ribosomes, and small enigmatic genomes across a large radiation of phyla.</title>
        <authorList>
            <person name="Brown C.T."/>
            <person name="Hug L.A."/>
            <person name="Thomas B.C."/>
            <person name="Sharon I."/>
            <person name="Castelle C.J."/>
            <person name="Singh A."/>
            <person name="Wilkins M.J."/>
            <person name="Williams K.H."/>
            <person name="Banfield J.F."/>
        </authorList>
    </citation>
    <scope>NUCLEOTIDE SEQUENCE [LARGE SCALE GENOMIC DNA]</scope>
</reference>
<keyword evidence="1" id="KW-0812">Transmembrane</keyword>
<evidence type="ECO:0000313" key="2">
    <source>
        <dbReference type="EMBL" id="KKP48097.1"/>
    </source>
</evidence>
<dbReference type="EMBL" id="LBOZ01000002">
    <property type="protein sequence ID" value="KKP48097.1"/>
    <property type="molecule type" value="Genomic_DNA"/>
</dbReference>
<evidence type="ECO:0000256" key="1">
    <source>
        <dbReference type="SAM" id="Phobius"/>
    </source>
</evidence>
<name>A0A0G0CXK9_9BACT</name>
<evidence type="ECO:0000313" key="3">
    <source>
        <dbReference type="Proteomes" id="UP000033995"/>
    </source>
</evidence>
<accession>A0A0G0CXK9</accession>
<dbReference type="AlphaFoldDB" id="A0A0G0CXK9"/>
<dbReference type="InterPro" id="IPR050261">
    <property type="entry name" value="FrsA_esterase"/>
</dbReference>